<protein>
    <submittedName>
        <fullName evidence="4">ATPase, putative, Cdc48 related</fullName>
    </submittedName>
</protein>
<evidence type="ECO:0000259" key="3">
    <source>
        <dbReference type="SMART" id="SM01072"/>
    </source>
</evidence>
<dbReference type="KEGG" id="tga:TGAM_1276"/>
<dbReference type="SMART" id="SM01072">
    <property type="entry name" value="CDC48_2"/>
    <property type="match status" value="1"/>
</dbReference>
<evidence type="ECO:0000256" key="2">
    <source>
        <dbReference type="ARBA" id="ARBA00022840"/>
    </source>
</evidence>
<dbReference type="Pfam" id="PF20986">
    <property type="entry name" value="DUF6849"/>
    <property type="match status" value="1"/>
</dbReference>
<dbReference type="Pfam" id="PF02933">
    <property type="entry name" value="CDC48_2"/>
    <property type="match status" value="1"/>
</dbReference>
<organism evidence="4 5">
    <name type="scientific">Thermococcus gammatolerans (strain DSM 15229 / JCM 11827 / EJ3)</name>
    <dbReference type="NCBI Taxonomy" id="593117"/>
    <lineage>
        <taxon>Archaea</taxon>
        <taxon>Methanobacteriati</taxon>
        <taxon>Methanobacteriota</taxon>
        <taxon>Thermococci</taxon>
        <taxon>Thermococcales</taxon>
        <taxon>Thermococcaceae</taxon>
        <taxon>Thermococcus</taxon>
    </lineage>
</organism>
<dbReference type="PaxDb" id="593117-TGAM_1276"/>
<dbReference type="Gene3D" id="2.40.10.360">
    <property type="match status" value="1"/>
</dbReference>
<dbReference type="SUPFAM" id="SSF54585">
    <property type="entry name" value="Cdc48 domain 2-like"/>
    <property type="match status" value="1"/>
</dbReference>
<dbReference type="InterPro" id="IPR029067">
    <property type="entry name" value="CDC48_domain_2-like_sf"/>
</dbReference>
<accession>C5A6B6</accession>
<dbReference type="PATRIC" id="fig|593117.10.peg.1274"/>
<dbReference type="HOGENOM" id="CLU_1763950_0_0_2"/>
<reference evidence="4 5" key="1">
    <citation type="journal article" date="2007" name="Genome Biol.">
        <title>Genome analysis and genome-wide proteomics of Thermococcus gammatolerans, the most radioresistant organism known amongst the Archaea.</title>
        <authorList>
            <person name="Zivanovic Y."/>
            <person name="Armengaud J."/>
            <person name="Lagorce A."/>
            <person name="Leplat C."/>
            <person name="Guerin P."/>
            <person name="Dutertre M."/>
            <person name="Anthouard V."/>
            <person name="Forterre P."/>
            <person name="Wincker P."/>
            <person name="Confalonieri F."/>
        </authorList>
    </citation>
    <scope>NUCLEOTIDE SEQUENCE [LARGE SCALE GENOMIC DNA]</scope>
    <source>
        <strain evidence="5">DSM 15229 / JCM 11827 / EJ3</strain>
    </source>
</reference>
<name>C5A6B6_THEGJ</name>
<feature type="domain" description="CDC48" evidence="3">
    <location>
        <begin position="17"/>
        <end position="79"/>
    </location>
</feature>
<evidence type="ECO:0000313" key="4">
    <source>
        <dbReference type="EMBL" id="ACS33778.1"/>
    </source>
</evidence>
<dbReference type="AlphaFoldDB" id="C5A6B6"/>
<dbReference type="InterPro" id="IPR049295">
    <property type="entry name" value="DUF6849"/>
</dbReference>
<evidence type="ECO:0000313" key="5">
    <source>
        <dbReference type="Proteomes" id="UP000001488"/>
    </source>
</evidence>
<keyword evidence="2" id="KW-0067">ATP-binding</keyword>
<proteinExistence type="predicted"/>
<dbReference type="STRING" id="593117.TGAM_1276"/>
<dbReference type="eggNOG" id="arCOG05773">
    <property type="taxonomic scope" value="Archaea"/>
</dbReference>
<keyword evidence="1" id="KW-0547">Nucleotide-binding</keyword>
<dbReference type="InterPro" id="IPR004201">
    <property type="entry name" value="Cdc48_dom2"/>
</dbReference>
<keyword evidence="5" id="KW-1185">Reference proteome</keyword>
<dbReference type="Proteomes" id="UP000001488">
    <property type="component" value="Chromosome"/>
</dbReference>
<dbReference type="EMBL" id="CP001398">
    <property type="protein sequence ID" value="ACS33778.1"/>
    <property type="molecule type" value="Genomic_DNA"/>
</dbReference>
<dbReference type="Gene3D" id="3.10.330.10">
    <property type="match status" value="1"/>
</dbReference>
<evidence type="ECO:0000256" key="1">
    <source>
        <dbReference type="ARBA" id="ARBA00022741"/>
    </source>
</evidence>
<sequence length="147" mass="16452">MMGDPMKVVLKPLFDAELPAGFEEIVREKLRGRELRTGETVEVDLLGKPLPFKVLLAEPSPLKVGKGLKIEFSTGEIEEFTLEFERGVDDAVPFTKGLVVVLGSEVRIYNWSGQKIYSRRFENLKKVRVAEGKVVVVHGEEVTVVEP</sequence>
<dbReference type="GO" id="GO:0005524">
    <property type="term" value="F:ATP binding"/>
    <property type="evidence" value="ECO:0007669"/>
    <property type="project" value="UniProtKB-KW"/>
</dbReference>
<gene>
    <name evidence="4" type="ordered locus">TGAM_1276</name>
</gene>